<sequence>MDKQIWKKRSGEARLKRKMILNEKRPSRFRISPESEKMPHHANDGNHLSRPVMYTETGRPSMSVPLSFNSKEQETSFINRNTVIYGHSLISGRRIIGENHHVSPGEPEIRSTSTTHLEEVEENHLSRPAPYNETSKHSMAMPLSYYSKEQETSFINRNKSAAIFGRSLISGSHGSPGEPEIRSTTHLENVEEYLSENVDAKNIGTLNTGRGVCSAIAMKRPFQSSLYTSSPNSTSKGFLANLMPNLPTNNIPIKIPSTDINSSDVLIRRAAMYQDYMEQIPIPSNRGSVIPFTSWMELGKSIKKLYGQPLHYLTNILLKQWDQMRIGSEDEYKRLDDIIHPCKAETTIWLMEEIHRQSISHLHLADLWKKDPMYNGFIDSIFPTLQGTS</sequence>
<proteinExistence type="predicted"/>
<dbReference type="Proteomes" id="UP001177021">
    <property type="component" value="Unassembled WGS sequence"/>
</dbReference>
<accession>A0ACB0K3S6</accession>
<reference evidence="1" key="1">
    <citation type="submission" date="2023-10" db="EMBL/GenBank/DDBJ databases">
        <authorList>
            <person name="Rodriguez Cubillos JULIANA M."/>
            <person name="De Vega J."/>
        </authorList>
    </citation>
    <scope>NUCLEOTIDE SEQUENCE</scope>
</reference>
<organism evidence="1 2">
    <name type="scientific">Trifolium pratense</name>
    <name type="common">Red clover</name>
    <dbReference type="NCBI Taxonomy" id="57577"/>
    <lineage>
        <taxon>Eukaryota</taxon>
        <taxon>Viridiplantae</taxon>
        <taxon>Streptophyta</taxon>
        <taxon>Embryophyta</taxon>
        <taxon>Tracheophyta</taxon>
        <taxon>Spermatophyta</taxon>
        <taxon>Magnoliopsida</taxon>
        <taxon>eudicotyledons</taxon>
        <taxon>Gunneridae</taxon>
        <taxon>Pentapetalae</taxon>
        <taxon>rosids</taxon>
        <taxon>fabids</taxon>
        <taxon>Fabales</taxon>
        <taxon>Fabaceae</taxon>
        <taxon>Papilionoideae</taxon>
        <taxon>50 kb inversion clade</taxon>
        <taxon>NPAAA clade</taxon>
        <taxon>Hologalegina</taxon>
        <taxon>IRL clade</taxon>
        <taxon>Trifolieae</taxon>
        <taxon>Trifolium</taxon>
    </lineage>
</organism>
<evidence type="ECO:0000313" key="1">
    <source>
        <dbReference type="EMBL" id="CAJ2650934.1"/>
    </source>
</evidence>
<protein>
    <submittedName>
        <fullName evidence="1">Uncharacterized protein</fullName>
    </submittedName>
</protein>
<gene>
    <name evidence="1" type="ORF">MILVUS5_LOCUS18650</name>
</gene>
<dbReference type="EMBL" id="CASHSV030000109">
    <property type="protein sequence ID" value="CAJ2650934.1"/>
    <property type="molecule type" value="Genomic_DNA"/>
</dbReference>
<name>A0ACB0K3S6_TRIPR</name>
<comment type="caution">
    <text evidence="1">The sequence shown here is derived from an EMBL/GenBank/DDBJ whole genome shotgun (WGS) entry which is preliminary data.</text>
</comment>
<evidence type="ECO:0000313" key="2">
    <source>
        <dbReference type="Proteomes" id="UP001177021"/>
    </source>
</evidence>
<keyword evidence="2" id="KW-1185">Reference proteome</keyword>